<dbReference type="PANTHER" id="PTHR10188">
    <property type="entry name" value="L-ASPARAGINASE"/>
    <property type="match status" value="1"/>
</dbReference>
<comment type="caution">
    <text evidence="1">The sequence shown here is derived from an EMBL/GenBank/DDBJ whole genome shotgun (WGS) entry which is preliminary data.</text>
</comment>
<evidence type="ECO:0000313" key="2">
    <source>
        <dbReference type="Proteomes" id="UP001597545"/>
    </source>
</evidence>
<evidence type="ECO:0000313" key="1">
    <source>
        <dbReference type="EMBL" id="MFD2548092.1"/>
    </source>
</evidence>
<name>A0ABW5KH28_9SPHI</name>
<dbReference type="Pfam" id="PF01112">
    <property type="entry name" value="Asparaginase_2"/>
    <property type="match status" value="1"/>
</dbReference>
<proteinExistence type="predicted"/>
<dbReference type="RefSeq" id="WP_380903518.1">
    <property type="nucleotide sequence ID" value="NZ_JBHUEG010000001.1"/>
</dbReference>
<keyword evidence="2" id="KW-1185">Reference proteome</keyword>
<organism evidence="1 2">
    <name type="scientific">Sphingobacterium suaedae</name>
    <dbReference type="NCBI Taxonomy" id="1686402"/>
    <lineage>
        <taxon>Bacteria</taxon>
        <taxon>Pseudomonadati</taxon>
        <taxon>Bacteroidota</taxon>
        <taxon>Sphingobacteriia</taxon>
        <taxon>Sphingobacteriales</taxon>
        <taxon>Sphingobacteriaceae</taxon>
        <taxon>Sphingobacterium</taxon>
    </lineage>
</organism>
<reference evidence="2" key="1">
    <citation type="journal article" date="2019" name="Int. J. Syst. Evol. Microbiol.">
        <title>The Global Catalogue of Microorganisms (GCM) 10K type strain sequencing project: providing services to taxonomists for standard genome sequencing and annotation.</title>
        <authorList>
            <consortium name="The Broad Institute Genomics Platform"/>
            <consortium name="The Broad Institute Genome Sequencing Center for Infectious Disease"/>
            <person name="Wu L."/>
            <person name="Ma J."/>
        </authorList>
    </citation>
    <scope>NUCLEOTIDE SEQUENCE [LARGE SCALE GENOMIC DNA]</scope>
    <source>
        <strain evidence="2">KCTC 42662</strain>
    </source>
</reference>
<sequence>MRKTIAVLVYFFLVVGILSGFGQAKRDTKYVLVIHGGAGTILKKNMNDSLEQAYKDVLTKSLQEGYRVISSGGKSVDAVCAAICIMEDSPLFNAGKGAVFNHNGKNELDASIMDGSTLRAGAVAGVHTIKNPITAAKAVMEKSEHVMLVGKGAEAFAVSQGVTAVDPSYFWTKSRWEALQELLERDKGSTALDHDQRQSYAPKLNVREEKFGTVGCVALDQDGGLAAGTSTGGMTNKKYGRVGDSPIIGAGTYANTQAAISCTGWGEFYIRTAAAYDVVAQMTYGQVATAIAAQRVIDKIDALGGDGGMIVLDKNGQMAMPFNTAGMYRGTVTEDGVIEVRIYKD</sequence>
<dbReference type="InterPro" id="IPR029055">
    <property type="entry name" value="Ntn_hydrolases_N"/>
</dbReference>
<dbReference type="InterPro" id="IPR000246">
    <property type="entry name" value="Peptidase_T2"/>
</dbReference>
<dbReference type="CDD" id="cd04701">
    <property type="entry name" value="Asparaginase_2"/>
    <property type="match status" value="1"/>
</dbReference>
<gene>
    <name evidence="1" type="ORF">ACFSR5_10595</name>
</gene>
<dbReference type="Proteomes" id="UP001597545">
    <property type="component" value="Unassembled WGS sequence"/>
</dbReference>
<dbReference type="SUPFAM" id="SSF56235">
    <property type="entry name" value="N-terminal nucleophile aminohydrolases (Ntn hydrolases)"/>
    <property type="match status" value="1"/>
</dbReference>
<accession>A0ABW5KH28</accession>
<dbReference type="PANTHER" id="PTHR10188:SF6">
    <property type="entry name" value="N(4)-(BETA-N-ACETYLGLUCOSAMINYL)-L-ASPARAGINASE"/>
    <property type="match status" value="1"/>
</dbReference>
<protein>
    <submittedName>
        <fullName evidence="1">Isoaspartyl peptidase/L-asparaginase family protein</fullName>
    </submittedName>
</protein>
<dbReference type="EMBL" id="JBHULR010000004">
    <property type="protein sequence ID" value="MFD2548092.1"/>
    <property type="molecule type" value="Genomic_DNA"/>
</dbReference>
<dbReference type="Gene3D" id="3.60.20.30">
    <property type="entry name" value="(Glycosyl)asparaginase"/>
    <property type="match status" value="1"/>
</dbReference>